<accession>A0A9Q1FZQ4</accession>
<comment type="caution">
    <text evidence="2">The sequence shown here is derived from an EMBL/GenBank/DDBJ whole genome shotgun (WGS) entry which is preliminary data.</text>
</comment>
<reference evidence="2" key="1">
    <citation type="journal article" date="2023" name="Science">
        <title>Genome structures resolve the early diversification of teleost fishes.</title>
        <authorList>
            <person name="Parey E."/>
            <person name="Louis A."/>
            <person name="Montfort J."/>
            <person name="Bouchez O."/>
            <person name="Roques C."/>
            <person name="Iampietro C."/>
            <person name="Lluch J."/>
            <person name="Castinel A."/>
            <person name="Donnadieu C."/>
            <person name="Desvignes T."/>
            <person name="Floi Bucao C."/>
            <person name="Jouanno E."/>
            <person name="Wen M."/>
            <person name="Mejri S."/>
            <person name="Dirks R."/>
            <person name="Jansen H."/>
            <person name="Henkel C."/>
            <person name="Chen W.J."/>
            <person name="Zahm M."/>
            <person name="Cabau C."/>
            <person name="Klopp C."/>
            <person name="Thompson A.W."/>
            <person name="Robinson-Rechavi M."/>
            <person name="Braasch I."/>
            <person name="Lecointre G."/>
            <person name="Bobe J."/>
            <person name="Postlethwait J.H."/>
            <person name="Berthelot C."/>
            <person name="Roest Crollius H."/>
            <person name="Guiguen Y."/>
        </authorList>
    </citation>
    <scope>NUCLEOTIDE SEQUENCE</scope>
    <source>
        <strain evidence="2">WJC10195</strain>
    </source>
</reference>
<dbReference type="EMBL" id="JAINUF010000003">
    <property type="protein sequence ID" value="KAJ8370210.1"/>
    <property type="molecule type" value="Genomic_DNA"/>
</dbReference>
<evidence type="ECO:0000313" key="3">
    <source>
        <dbReference type="Proteomes" id="UP001152622"/>
    </source>
</evidence>
<name>A0A9Q1FZQ4_SYNKA</name>
<sequence length="131" mass="14516">MTPLRPRLSRPGDPVTPGVWQLSVRPQPASEPRDTEEGLSCRLVSASHLVLRPQSDGLSVPLSLALQRWLRVTRSPLARMCRNSPVRRPTTPTFPCPQSKTHYSAMSALPSSRRNPEFFLHTTPGADALII</sequence>
<evidence type="ECO:0000256" key="1">
    <source>
        <dbReference type="SAM" id="MobiDB-lite"/>
    </source>
</evidence>
<evidence type="ECO:0000313" key="2">
    <source>
        <dbReference type="EMBL" id="KAJ8370210.1"/>
    </source>
</evidence>
<protein>
    <submittedName>
        <fullName evidence="2">Uncharacterized protein</fullName>
    </submittedName>
</protein>
<keyword evidence="3" id="KW-1185">Reference proteome</keyword>
<organism evidence="2 3">
    <name type="scientific">Synaphobranchus kaupii</name>
    <name type="common">Kaup's arrowtooth eel</name>
    <dbReference type="NCBI Taxonomy" id="118154"/>
    <lineage>
        <taxon>Eukaryota</taxon>
        <taxon>Metazoa</taxon>
        <taxon>Chordata</taxon>
        <taxon>Craniata</taxon>
        <taxon>Vertebrata</taxon>
        <taxon>Euteleostomi</taxon>
        <taxon>Actinopterygii</taxon>
        <taxon>Neopterygii</taxon>
        <taxon>Teleostei</taxon>
        <taxon>Anguilliformes</taxon>
        <taxon>Synaphobranchidae</taxon>
        <taxon>Synaphobranchus</taxon>
    </lineage>
</organism>
<dbReference type="Proteomes" id="UP001152622">
    <property type="component" value="Chromosome 3"/>
</dbReference>
<proteinExistence type="predicted"/>
<feature type="region of interest" description="Disordered" evidence="1">
    <location>
        <begin position="1"/>
        <end position="38"/>
    </location>
</feature>
<gene>
    <name evidence="2" type="ORF">SKAU_G00102380</name>
</gene>
<dbReference type="AlphaFoldDB" id="A0A9Q1FZQ4"/>